<comment type="pathway">
    <text evidence="2">Carbohydrate acid metabolism; 2-dehydro-3-deoxy-D-gluconate degradation; D-glyceraldehyde 3-phosphate and pyruvate from 2-dehydro-3-deoxy-D-gluconate: step 2/2.</text>
</comment>
<dbReference type="InterPro" id="IPR031337">
    <property type="entry name" value="KDPG/KHG_AS_1"/>
</dbReference>
<reference evidence="9 10" key="1">
    <citation type="submission" date="2019-02" db="EMBL/GenBank/DDBJ databases">
        <title>Deep-cultivation of Planctomycetes and their phenomic and genomic characterization uncovers novel biology.</title>
        <authorList>
            <person name="Wiegand S."/>
            <person name="Jogler M."/>
            <person name="Boedeker C."/>
            <person name="Pinto D."/>
            <person name="Vollmers J."/>
            <person name="Rivas-Marin E."/>
            <person name="Kohn T."/>
            <person name="Peeters S.H."/>
            <person name="Heuer A."/>
            <person name="Rast P."/>
            <person name="Oberbeckmann S."/>
            <person name="Bunk B."/>
            <person name="Jeske O."/>
            <person name="Meyerdierks A."/>
            <person name="Storesund J.E."/>
            <person name="Kallscheuer N."/>
            <person name="Luecker S."/>
            <person name="Lage O.M."/>
            <person name="Pohl T."/>
            <person name="Merkel B.J."/>
            <person name="Hornburger P."/>
            <person name="Mueller R.-W."/>
            <person name="Bruemmer F."/>
            <person name="Labrenz M."/>
            <person name="Spormann A.M."/>
            <person name="Op den Camp H."/>
            <person name="Overmann J."/>
            <person name="Amann R."/>
            <person name="Jetten M.S.M."/>
            <person name="Mascher T."/>
            <person name="Medema M.H."/>
            <person name="Devos D.P."/>
            <person name="Kaster A.-K."/>
            <person name="Ovreas L."/>
            <person name="Rohde M."/>
            <person name="Galperin M.Y."/>
            <person name="Jogler C."/>
        </authorList>
    </citation>
    <scope>NUCLEOTIDE SEQUENCE [LARGE SCALE GENOMIC DNA]</scope>
    <source>
        <strain evidence="9 10">Pan181</strain>
    </source>
</reference>
<dbReference type="PROSITE" id="PS00160">
    <property type="entry name" value="ALDOLASE_KDPG_KHG_2"/>
    <property type="match status" value="1"/>
</dbReference>
<dbReference type="Proteomes" id="UP000315750">
    <property type="component" value="Chromosome"/>
</dbReference>
<evidence type="ECO:0000313" key="9">
    <source>
        <dbReference type="EMBL" id="QDU54796.1"/>
    </source>
</evidence>
<dbReference type="NCBIfam" id="NF004325">
    <property type="entry name" value="PRK05718.1"/>
    <property type="match status" value="1"/>
</dbReference>
<comment type="catalytic activity">
    <reaction evidence="1">
        <text>2-dehydro-3-deoxy-6-phospho-D-gluconate = D-glyceraldehyde 3-phosphate + pyruvate</text>
        <dbReference type="Rhea" id="RHEA:17089"/>
        <dbReference type="ChEBI" id="CHEBI:15361"/>
        <dbReference type="ChEBI" id="CHEBI:57569"/>
        <dbReference type="ChEBI" id="CHEBI:59776"/>
        <dbReference type="EC" id="4.1.2.14"/>
    </reaction>
</comment>
<keyword evidence="6" id="KW-0456">Lyase</keyword>
<keyword evidence="10" id="KW-1185">Reference proteome</keyword>
<evidence type="ECO:0000256" key="6">
    <source>
        <dbReference type="ARBA" id="ARBA00023239"/>
    </source>
</evidence>
<comment type="subunit">
    <text evidence="4">Homotrimer.</text>
</comment>
<comment type="similarity">
    <text evidence="3">Belongs to the KHG/KDPG aldolase family.</text>
</comment>
<dbReference type="RefSeq" id="WP_145245724.1">
    <property type="nucleotide sequence ID" value="NZ_CP036278.1"/>
</dbReference>
<dbReference type="PANTHER" id="PTHR30246:SF1">
    <property type="entry name" value="2-DEHYDRO-3-DEOXY-6-PHOSPHOGALACTONATE ALDOLASE-RELATED"/>
    <property type="match status" value="1"/>
</dbReference>
<evidence type="ECO:0000313" key="10">
    <source>
        <dbReference type="Proteomes" id="UP000315750"/>
    </source>
</evidence>
<keyword evidence="8" id="KW-0119">Carbohydrate metabolism</keyword>
<dbReference type="NCBIfam" id="TIGR01182">
    <property type="entry name" value="eda"/>
    <property type="match status" value="1"/>
</dbReference>
<dbReference type="EMBL" id="CP036278">
    <property type="protein sequence ID" value="QDU54796.1"/>
    <property type="molecule type" value="Genomic_DNA"/>
</dbReference>
<dbReference type="InterPro" id="IPR000887">
    <property type="entry name" value="Aldlse_KDPG_KHG"/>
</dbReference>
<evidence type="ECO:0000256" key="4">
    <source>
        <dbReference type="ARBA" id="ARBA00011233"/>
    </source>
</evidence>
<dbReference type="KEGG" id="amuc:Pan181_09790"/>
<evidence type="ECO:0000256" key="1">
    <source>
        <dbReference type="ARBA" id="ARBA00000654"/>
    </source>
</evidence>
<gene>
    <name evidence="9" type="primary">eda</name>
    <name evidence="9" type="ORF">Pan181_09790</name>
</gene>
<dbReference type="SUPFAM" id="SSF51569">
    <property type="entry name" value="Aldolase"/>
    <property type="match status" value="1"/>
</dbReference>
<dbReference type="PANTHER" id="PTHR30246">
    <property type="entry name" value="2-KETO-3-DEOXY-6-PHOSPHOGLUCONATE ALDOLASE"/>
    <property type="match status" value="1"/>
</dbReference>
<proteinExistence type="inferred from homology"/>
<dbReference type="EC" id="4.1.2.14" evidence="5"/>
<dbReference type="PROSITE" id="PS00159">
    <property type="entry name" value="ALDOLASE_KDPG_KHG_1"/>
    <property type="match status" value="1"/>
</dbReference>
<accession>A0A518AJC0</accession>
<keyword evidence="7" id="KW-0704">Schiff base</keyword>
<dbReference type="InterPro" id="IPR013785">
    <property type="entry name" value="Aldolase_TIM"/>
</dbReference>
<dbReference type="CDD" id="cd00452">
    <property type="entry name" value="KDPG_aldolase"/>
    <property type="match status" value="1"/>
</dbReference>
<evidence type="ECO:0000256" key="7">
    <source>
        <dbReference type="ARBA" id="ARBA00023270"/>
    </source>
</evidence>
<evidence type="ECO:0000256" key="8">
    <source>
        <dbReference type="ARBA" id="ARBA00023277"/>
    </source>
</evidence>
<dbReference type="InterPro" id="IPR031338">
    <property type="entry name" value="KDPG/KHG_AS_2"/>
</dbReference>
<dbReference type="Pfam" id="PF01081">
    <property type="entry name" value="Aldolase"/>
    <property type="match status" value="1"/>
</dbReference>
<dbReference type="GO" id="GO:0008675">
    <property type="term" value="F:2-dehydro-3-deoxy-phosphogluconate aldolase activity"/>
    <property type="evidence" value="ECO:0007669"/>
    <property type="project" value="UniProtKB-EC"/>
</dbReference>
<evidence type="ECO:0000256" key="3">
    <source>
        <dbReference type="ARBA" id="ARBA00006906"/>
    </source>
</evidence>
<dbReference type="AlphaFoldDB" id="A0A518AJC0"/>
<sequence length="211" mass="21819">MSHDIYKQLGQHRLVPVIALDQASDADPLAAALVAGGLPVAEVTFRTAAAAESIRIMADRGDLLVGAGTVLTTEQVDQAQAAGAQFIVSPGFNPKVVAHAIDQGIPICPGVCTPSDVEAAIEQGLEVVKFFPAEAFGGLATLKAIAAPYKQMRFIPTGGIGPGNVCDYLAFSRVVACGGSWMVKPELYADGSFGQVEQVVAEAVALVQKVS</sequence>
<evidence type="ECO:0000256" key="2">
    <source>
        <dbReference type="ARBA" id="ARBA00004736"/>
    </source>
</evidence>
<dbReference type="Gene3D" id="3.20.20.70">
    <property type="entry name" value="Aldolase class I"/>
    <property type="match status" value="1"/>
</dbReference>
<name>A0A518AJC0_9BACT</name>
<evidence type="ECO:0000256" key="5">
    <source>
        <dbReference type="ARBA" id="ARBA00013063"/>
    </source>
</evidence>
<protein>
    <recommendedName>
        <fullName evidence="5">2-dehydro-3-deoxy-phosphogluconate aldolase</fullName>
        <ecNumber evidence="5">4.1.2.14</ecNumber>
    </recommendedName>
</protein>
<organism evidence="9 10">
    <name type="scientific">Aeoliella mucimassa</name>
    <dbReference type="NCBI Taxonomy" id="2527972"/>
    <lineage>
        <taxon>Bacteria</taxon>
        <taxon>Pseudomonadati</taxon>
        <taxon>Planctomycetota</taxon>
        <taxon>Planctomycetia</taxon>
        <taxon>Pirellulales</taxon>
        <taxon>Lacipirellulaceae</taxon>
        <taxon>Aeoliella</taxon>
    </lineage>
</organism>
<dbReference type="OrthoDB" id="9802667at2"/>